<gene>
    <name evidence="2" type="ORF">FYJ58_04425</name>
</gene>
<dbReference type="InterPro" id="IPR006141">
    <property type="entry name" value="Intein_N"/>
</dbReference>
<dbReference type="GO" id="GO:0016539">
    <property type="term" value="P:intein-mediated protein splicing"/>
    <property type="evidence" value="ECO:0007669"/>
    <property type="project" value="InterPro"/>
</dbReference>
<dbReference type="RefSeq" id="WP_154517815.1">
    <property type="nucleotide sequence ID" value="NZ_VUMT01000004.1"/>
</dbReference>
<name>A0A6L5XWY2_9FIRM</name>
<dbReference type="Proteomes" id="UP000482209">
    <property type="component" value="Unassembled WGS sequence"/>
</dbReference>
<sequence length="287" mass="32343">MKTGAKAGFQKGKSLFDAVAEKAKNWLKCEKGCFLEDTNIWTESGRKAIQQIQAGDLVYARDEETGEVGLKKVKQVYETEAHTVYTITLGEGETEPIRTTNYHPFYEKEKGWVCAIQLQVGDRLCTIEGEEEVVTSIEKERVEEGVLVYNFEVEEWNSYYVAEGKVLVHNAAKRCGLVKWLRSKGGSNTNKLFKNQSLLDEHYGKHGQEIADVLGDSNYSIDKYLDDANYIINNGTYAPELNGYVSFMSGKKYGFVGLDRTTGDITTFHIKNISELIKKAPSLGFER</sequence>
<dbReference type="InterPro" id="IPR036844">
    <property type="entry name" value="Hint_dom_sf"/>
</dbReference>
<dbReference type="InterPro" id="IPR003587">
    <property type="entry name" value="Hint_dom_N"/>
</dbReference>
<keyword evidence="3" id="KW-1185">Reference proteome</keyword>
<accession>A0A6L5XWY2</accession>
<dbReference type="Pfam" id="PF07591">
    <property type="entry name" value="PT-HINT"/>
    <property type="match status" value="1"/>
</dbReference>
<dbReference type="PROSITE" id="PS50817">
    <property type="entry name" value="INTEIN_N_TER"/>
    <property type="match status" value="1"/>
</dbReference>
<dbReference type="AlphaFoldDB" id="A0A6L5XWY2"/>
<dbReference type="Gene3D" id="2.170.16.10">
    <property type="entry name" value="Hedgehog/Intein (Hint) domain"/>
    <property type="match status" value="1"/>
</dbReference>
<dbReference type="SUPFAM" id="SSF51294">
    <property type="entry name" value="Hedgehog/intein (Hint) domain"/>
    <property type="match status" value="1"/>
</dbReference>
<proteinExistence type="predicted"/>
<dbReference type="PROSITE" id="PS50818">
    <property type="entry name" value="INTEIN_C_TER"/>
    <property type="match status" value="1"/>
</dbReference>
<dbReference type="CDD" id="cd00081">
    <property type="entry name" value="Hint"/>
    <property type="match status" value="1"/>
</dbReference>
<evidence type="ECO:0000259" key="1">
    <source>
        <dbReference type="SMART" id="SM00306"/>
    </source>
</evidence>
<feature type="domain" description="Hint" evidence="1">
    <location>
        <begin position="31"/>
        <end position="128"/>
    </location>
</feature>
<dbReference type="SMART" id="SM00306">
    <property type="entry name" value="HintN"/>
    <property type="match status" value="1"/>
</dbReference>
<evidence type="ECO:0000313" key="2">
    <source>
        <dbReference type="EMBL" id="MSS63124.1"/>
    </source>
</evidence>
<dbReference type="NCBIfam" id="TIGR01443">
    <property type="entry name" value="intein_Cterm"/>
    <property type="match status" value="1"/>
</dbReference>
<dbReference type="InterPro" id="IPR030934">
    <property type="entry name" value="Intein_C"/>
</dbReference>
<organism evidence="2 3">
    <name type="scientific">Velocimicrobium porci</name>
    <dbReference type="NCBI Taxonomy" id="2606634"/>
    <lineage>
        <taxon>Bacteria</taxon>
        <taxon>Bacillati</taxon>
        <taxon>Bacillota</taxon>
        <taxon>Clostridia</taxon>
        <taxon>Lachnospirales</taxon>
        <taxon>Lachnospiraceae</taxon>
        <taxon>Velocimicrobium</taxon>
    </lineage>
</organism>
<reference evidence="2 3" key="1">
    <citation type="submission" date="2019-08" db="EMBL/GenBank/DDBJ databases">
        <title>In-depth cultivation of the pig gut microbiome towards novel bacterial diversity and tailored functional studies.</title>
        <authorList>
            <person name="Wylensek D."/>
            <person name="Hitch T.C.A."/>
            <person name="Clavel T."/>
        </authorList>
    </citation>
    <scope>NUCLEOTIDE SEQUENCE [LARGE SCALE GENOMIC DNA]</scope>
    <source>
        <strain evidence="2 3">WCA-693-APC-MOT-I</strain>
    </source>
</reference>
<dbReference type="EMBL" id="VUMT01000004">
    <property type="protein sequence ID" value="MSS63124.1"/>
    <property type="molecule type" value="Genomic_DNA"/>
</dbReference>
<protein>
    <recommendedName>
        <fullName evidence="1">Hint domain-containing protein</fullName>
    </recommendedName>
</protein>
<evidence type="ECO:0000313" key="3">
    <source>
        <dbReference type="Proteomes" id="UP000482209"/>
    </source>
</evidence>
<comment type="caution">
    <text evidence="2">The sequence shown here is derived from an EMBL/GenBank/DDBJ whole genome shotgun (WGS) entry which is preliminary data.</text>
</comment>